<dbReference type="Proteomes" id="UP001144978">
    <property type="component" value="Unassembled WGS sequence"/>
</dbReference>
<name>A0ACC1Q7N6_9APHY</name>
<protein>
    <submittedName>
        <fullName evidence="1">Uncharacterized protein</fullName>
    </submittedName>
</protein>
<organism evidence="1 2">
    <name type="scientific">Trametes sanguinea</name>
    <dbReference type="NCBI Taxonomy" id="158606"/>
    <lineage>
        <taxon>Eukaryota</taxon>
        <taxon>Fungi</taxon>
        <taxon>Dikarya</taxon>
        <taxon>Basidiomycota</taxon>
        <taxon>Agaricomycotina</taxon>
        <taxon>Agaricomycetes</taxon>
        <taxon>Polyporales</taxon>
        <taxon>Polyporaceae</taxon>
        <taxon>Trametes</taxon>
    </lineage>
</organism>
<gene>
    <name evidence="1" type="ORF">NUW54_g1642</name>
</gene>
<comment type="caution">
    <text evidence="1">The sequence shown here is derived from an EMBL/GenBank/DDBJ whole genome shotgun (WGS) entry which is preliminary data.</text>
</comment>
<accession>A0ACC1Q7N6</accession>
<reference evidence="1" key="1">
    <citation type="submission" date="2022-08" db="EMBL/GenBank/DDBJ databases">
        <title>Genome Sequence of Pycnoporus sanguineus.</title>
        <authorList>
            <person name="Buettner E."/>
        </authorList>
    </citation>
    <scope>NUCLEOTIDE SEQUENCE</scope>
    <source>
        <strain evidence="1">CG-C14</strain>
    </source>
</reference>
<evidence type="ECO:0000313" key="2">
    <source>
        <dbReference type="Proteomes" id="UP001144978"/>
    </source>
</evidence>
<proteinExistence type="predicted"/>
<dbReference type="EMBL" id="JANSHE010000280">
    <property type="protein sequence ID" value="KAJ3013260.1"/>
    <property type="molecule type" value="Genomic_DNA"/>
</dbReference>
<sequence length="229" mass="25880">MPEQRKINPLPILLPPNADYTKQTIALPGTERPGQTREYHVATDRSLAAMSLSKHGLTPPCTLDPNMQRSIDTVRHAVALARDSCRLKPYRDAAQFELVTLDTPGVFTNLLEVWDEGFRRSKGGPFLAHRPVLSKKPLKLANHYEWQTWTEVDARRRAIGSAVHRMQRNTPLHGHESAKKSLTSELLHLQIPRRPSGIYSYGISPGHSRIRENTYRFACSQHTSCFPAS</sequence>
<evidence type="ECO:0000313" key="1">
    <source>
        <dbReference type="EMBL" id="KAJ3013260.1"/>
    </source>
</evidence>
<keyword evidence="2" id="KW-1185">Reference proteome</keyword>